<feature type="transmembrane region" description="Helical" evidence="9">
    <location>
        <begin position="492"/>
        <end position="511"/>
    </location>
</feature>
<feature type="transmembrane region" description="Helical" evidence="9">
    <location>
        <begin position="124"/>
        <end position="145"/>
    </location>
</feature>
<feature type="region of interest" description="Disordered" evidence="8">
    <location>
        <begin position="520"/>
        <end position="568"/>
    </location>
</feature>
<comment type="caution">
    <text evidence="11">The sequence shown here is derived from an EMBL/GenBank/DDBJ whole genome shotgun (WGS) entry which is preliminary data.</text>
</comment>
<protein>
    <submittedName>
        <fullName evidence="11">MFS transporter</fullName>
    </submittedName>
</protein>
<feature type="transmembrane region" description="Helical" evidence="9">
    <location>
        <begin position="384"/>
        <end position="403"/>
    </location>
</feature>
<dbReference type="Gene3D" id="1.20.1720.10">
    <property type="entry name" value="Multidrug resistance protein D"/>
    <property type="match status" value="1"/>
</dbReference>
<evidence type="ECO:0000256" key="1">
    <source>
        <dbReference type="ARBA" id="ARBA00004651"/>
    </source>
</evidence>
<evidence type="ECO:0000256" key="9">
    <source>
        <dbReference type="SAM" id="Phobius"/>
    </source>
</evidence>
<keyword evidence="7 9" id="KW-0472">Membrane</keyword>
<dbReference type="PANTHER" id="PTHR23501:SF197">
    <property type="entry name" value="COMD"/>
    <property type="match status" value="1"/>
</dbReference>
<feature type="transmembrane region" description="Helical" evidence="9">
    <location>
        <begin position="290"/>
        <end position="312"/>
    </location>
</feature>
<feature type="transmembrane region" description="Helical" evidence="9">
    <location>
        <begin position="157"/>
        <end position="175"/>
    </location>
</feature>
<feature type="transmembrane region" description="Helical" evidence="9">
    <location>
        <begin position="324"/>
        <end position="342"/>
    </location>
</feature>
<dbReference type="Proteomes" id="UP000606172">
    <property type="component" value="Unassembled WGS sequence"/>
</dbReference>
<feature type="transmembrane region" description="Helical" evidence="9">
    <location>
        <begin position="354"/>
        <end position="372"/>
    </location>
</feature>
<feature type="transmembrane region" description="Helical" evidence="9">
    <location>
        <begin position="187"/>
        <end position="207"/>
    </location>
</feature>
<evidence type="ECO:0000256" key="8">
    <source>
        <dbReference type="SAM" id="MobiDB-lite"/>
    </source>
</evidence>
<dbReference type="EMBL" id="BOOW01000048">
    <property type="protein sequence ID" value="GII96653.1"/>
    <property type="molecule type" value="Genomic_DNA"/>
</dbReference>
<dbReference type="InterPro" id="IPR020846">
    <property type="entry name" value="MFS_dom"/>
</dbReference>
<dbReference type="Pfam" id="PF07690">
    <property type="entry name" value="MFS_1"/>
    <property type="match status" value="1"/>
</dbReference>
<dbReference type="InterPro" id="IPR011701">
    <property type="entry name" value="MFS"/>
</dbReference>
<gene>
    <name evidence="11" type="ORF">Ssi02_68840</name>
</gene>
<evidence type="ECO:0000256" key="2">
    <source>
        <dbReference type="ARBA" id="ARBA00007520"/>
    </source>
</evidence>
<evidence type="ECO:0000259" key="10">
    <source>
        <dbReference type="PROSITE" id="PS50850"/>
    </source>
</evidence>
<dbReference type="PROSITE" id="PS50850">
    <property type="entry name" value="MFS"/>
    <property type="match status" value="1"/>
</dbReference>
<organism evidence="11 12">
    <name type="scientific">Sinosporangium siamense</name>
    <dbReference type="NCBI Taxonomy" id="1367973"/>
    <lineage>
        <taxon>Bacteria</taxon>
        <taxon>Bacillati</taxon>
        <taxon>Actinomycetota</taxon>
        <taxon>Actinomycetes</taxon>
        <taxon>Streptosporangiales</taxon>
        <taxon>Streptosporangiaceae</taxon>
        <taxon>Sinosporangium</taxon>
    </lineage>
</organism>
<comment type="subcellular location">
    <subcellularLocation>
        <location evidence="1">Cell membrane</location>
        <topology evidence="1">Multi-pass membrane protein</topology>
    </subcellularLocation>
</comment>
<dbReference type="PRINTS" id="PR01036">
    <property type="entry name" value="TCRTETB"/>
</dbReference>
<dbReference type="GO" id="GO:0022857">
    <property type="term" value="F:transmembrane transporter activity"/>
    <property type="evidence" value="ECO:0007669"/>
    <property type="project" value="InterPro"/>
</dbReference>
<feature type="compositionally biased region" description="Low complexity" evidence="8">
    <location>
        <begin position="520"/>
        <end position="535"/>
    </location>
</feature>
<sequence length="568" mass="59491">MKETVTDSGGQPTAGSGRQRQVMIVLPGLILAMVLAMLDNMIVGTAMPRIVGELGGLNHLSWVVTAYVLGTTISTPIWGKLGDLYGRKMVFLASIVIFMVGSALCGMAGSAILGGPENGMMQLILFRALQGLGAGGLIVNALALIGDLVPPRERGHYQGMMSAVMTVAMIAGPLIGGFITDSLDWRWAFYVNLPLGAVALVLLSVTLKLPPAPAASRRIDWLGAALLSVGITALVLVTTWGGTEYDWGSPQILGLLALAVVTLAIFVPVERRAAEPIMPLGLFRNRNFTLITLIGFLLGFSMFGAINFLPLFQQLVQGNSATESGLLLLPMMASAMLVSLFVGRAVTKTGKYKIYPVIGGVGMALGTFLLSLQRVDTSNWTTAIYIAVLGFGMGFLMQMTMLIAQNSVEQKDLGVASSASTFFRSIGGSVGVSVFGALFNSRLADGIVERLGPSAANLASGGERLDPATVRTLPPEVRTGFLASLADALSNVFVWAILFTVIIPILAMFIVEIPLRSSFDSPSSPDKPGDGPAPSTAEASLPGEAAEGSNGTPVNAGDLGDEVKTART</sequence>
<feature type="transmembrane region" description="Helical" evidence="9">
    <location>
        <begin position="252"/>
        <end position="269"/>
    </location>
</feature>
<dbReference type="InterPro" id="IPR004638">
    <property type="entry name" value="EmrB-like"/>
</dbReference>
<dbReference type="RefSeq" id="WP_239130228.1">
    <property type="nucleotide sequence ID" value="NZ_BOOW01000048.1"/>
</dbReference>
<dbReference type="SUPFAM" id="SSF103473">
    <property type="entry name" value="MFS general substrate transporter"/>
    <property type="match status" value="1"/>
</dbReference>
<evidence type="ECO:0000256" key="5">
    <source>
        <dbReference type="ARBA" id="ARBA00022692"/>
    </source>
</evidence>
<name>A0A919RN81_9ACTN</name>
<evidence type="ECO:0000256" key="4">
    <source>
        <dbReference type="ARBA" id="ARBA00022475"/>
    </source>
</evidence>
<evidence type="ECO:0000256" key="6">
    <source>
        <dbReference type="ARBA" id="ARBA00022989"/>
    </source>
</evidence>
<dbReference type="InterPro" id="IPR036259">
    <property type="entry name" value="MFS_trans_sf"/>
</dbReference>
<comment type="similarity">
    <text evidence="2">Belongs to the major facilitator superfamily. TCR/Tet family.</text>
</comment>
<dbReference type="CDD" id="cd17502">
    <property type="entry name" value="MFS_Azr1_MDR_like"/>
    <property type="match status" value="1"/>
</dbReference>
<feature type="transmembrane region" description="Helical" evidence="9">
    <location>
        <begin position="90"/>
        <end position="112"/>
    </location>
</feature>
<evidence type="ECO:0000313" key="11">
    <source>
        <dbReference type="EMBL" id="GII96653.1"/>
    </source>
</evidence>
<keyword evidence="5 9" id="KW-0812">Transmembrane</keyword>
<dbReference type="GO" id="GO:0005886">
    <property type="term" value="C:plasma membrane"/>
    <property type="evidence" value="ECO:0007669"/>
    <property type="project" value="UniProtKB-SubCell"/>
</dbReference>
<dbReference type="FunFam" id="1.20.1720.10:FF:000004">
    <property type="entry name" value="EmrB/QacA family drug resistance transporter"/>
    <property type="match status" value="1"/>
</dbReference>
<feature type="transmembrane region" description="Helical" evidence="9">
    <location>
        <begin position="24"/>
        <end position="47"/>
    </location>
</feature>
<dbReference type="NCBIfam" id="TIGR00711">
    <property type="entry name" value="efflux_EmrB"/>
    <property type="match status" value="1"/>
</dbReference>
<keyword evidence="12" id="KW-1185">Reference proteome</keyword>
<dbReference type="PANTHER" id="PTHR23501">
    <property type="entry name" value="MAJOR FACILITATOR SUPERFAMILY"/>
    <property type="match status" value="1"/>
</dbReference>
<feature type="transmembrane region" description="Helical" evidence="9">
    <location>
        <begin position="59"/>
        <end position="78"/>
    </location>
</feature>
<evidence type="ECO:0000313" key="12">
    <source>
        <dbReference type="Proteomes" id="UP000606172"/>
    </source>
</evidence>
<dbReference type="AlphaFoldDB" id="A0A919RN81"/>
<dbReference type="Gene3D" id="1.20.1250.20">
    <property type="entry name" value="MFS general substrate transporter like domains"/>
    <property type="match status" value="1"/>
</dbReference>
<keyword evidence="4" id="KW-1003">Cell membrane</keyword>
<reference evidence="11" key="1">
    <citation type="submission" date="2021-01" db="EMBL/GenBank/DDBJ databases">
        <title>Whole genome shotgun sequence of Sinosporangium siamense NBRC 109515.</title>
        <authorList>
            <person name="Komaki H."/>
            <person name="Tamura T."/>
        </authorList>
    </citation>
    <scope>NUCLEOTIDE SEQUENCE</scope>
    <source>
        <strain evidence="11">NBRC 109515</strain>
    </source>
</reference>
<evidence type="ECO:0000256" key="7">
    <source>
        <dbReference type="ARBA" id="ARBA00023136"/>
    </source>
</evidence>
<keyword evidence="6 9" id="KW-1133">Transmembrane helix</keyword>
<evidence type="ECO:0000256" key="3">
    <source>
        <dbReference type="ARBA" id="ARBA00022448"/>
    </source>
</evidence>
<feature type="transmembrane region" description="Helical" evidence="9">
    <location>
        <begin position="219"/>
        <end position="240"/>
    </location>
</feature>
<accession>A0A919RN81</accession>
<feature type="domain" description="Major facilitator superfamily (MFS) profile" evidence="10">
    <location>
        <begin position="25"/>
        <end position="515"/>
    </location>
</feature>
<proteinExistence type="inferred from homology"/>
<keyword evidence="3" id="KW-0813">Transport</keyword>